<comment type="caution">
    <text evidence="2">The sequence shown here is derived from an EMBL/GenBank/DDBJ whole genome shotgun (WGS) entry which is preliminary data.</text>
</comment>
<dbReference type="InterPro" id="IPR042303">
    <property type="entry name" value="Malonyl_CoA_deC_C_sf"/>
</dbReference>
<dbReference type="InterPro" id="IPR007956">
    <property type="entry name" value="Malonyl_CoA_deC_C"/>
</dbReference>
<dbReference type="GO" id="GO:0006633">
    <property type="term" value="P:fatty acid biosynthetic process"/>
    <property type="evidence" value="ECO:0007669"/>
    <property type="project" value="InterPro"/>
</dbReference>
<organism evidence="2 3">
    <name type="scientific">Paracoccus solventivorans</name>
    <dbReference type="NCBI Taxonomy" id="53463"/>
    <lineage>
        <taxon>Bacteria</taxon>
        <taxon>Pseudomonadati</taxon>
        <taxon>Pseudomonadota</taxon>
        <taxon>Alphaproteobacteria</taxon>
        <taxon>Rhodobacterales</taxon>
        <taxon>Paracoccaceae</taxon>
        <taxon>Paracoccus</taxon>
    </lineage>
</organism>
<protein>
    <submittedName>
        <fullName evidence="2">Decarboxylase</fullName>
    </submittedName>
</protein>
<dbReference type="AlphaFoldDB" id="A0A832QYN3"/>
<name>A0A832QYN3_9RHOB</name>
<evidence type="ECO:0000313" key="3">
    <source>
        <dbReference type="Proteomes" id="UP000580830"/>
    </source>
</evidence>
<feature type="domain" description="Malonyl-CoA decarboxylase C-terminal" evidence="1">
    <location>
        <begin position="177"/>
        <end position="248"/>
    </location>
</feature>
<dbReference type="Gene3D" id="3.40.630.150">
    <property type="entry name" value="Malonyl-CoA decarboxylase, catalytic domain"/>
    <property type="match status" value="1"/>
</dbReference>
<dbReference type="Proteomes" id="UP000580830">
    <property type="component" value="Unassembled WGS sequence"/>
</dbReference>
<evidence type="ECO:0000259" key="1">
    <source>
        <dbReference type="Pfam" id="PF05292"/>
    </source>
</evidence>
<dbReference type="RefSeq" id="WP_303731189.1">
    <property type="nucleotide sequence ID" value="NZ_DULP01000225.1"/>
</dbReference>
<proteinExistence type="predicted"/>
<dbReference type="Pfam" id="PF05292">
    <property type="entry name" value="MCD"/>
    <property type="match status" value="2"/>
</dbReference>
<dbReference type="PANTHER" id="PTHR28641">
    <property type="match status" value="1"/>
</dbReference>
<dbReference type="GO" id="GO:0050080">
    <property type="term" value="F:malonyl-CoA decarboxylase activity"/>
    <property type="evidence" value="ECO:0007669"/>
    <property type="project" value="InterPro"/>
</dbReference>
<gene>
    <name evidence="2" type="ORF">GXX24_14015</name>
</gene>
<feature type="domain" description="Malonyl-CoA decarboxylase C-terminal" evidence="1">
    <location>
        <begin position="14"/>
        <end position="166"/>
    </location>
</feature>
<reference evidence="2 3" key="1">
    <citation type="journal article" date="2020" name="Biotechnol. Biofuels">
        <title>New insights from the biogas microbiome by comprehensive genome-resolved metagenomics of nearly 1600 species originating from multiple anaerobic digesters.</title>
        <authorList>
            <person name="Campanaro S."/>
            <person name="Treu L."/>
            <person name="Rodriguez-R L.M."/>
            <person name="Kovalovszki A."/>
            <person name="Ziels R.M."/>
            <person name="Maus I."/>
            <person name="Zhu X."/>
            <person name="Kougias P.G."/>
            <person name="Basile A."/>
            <person name="Luo G."/>
            <person name="Schluter A."/>
            <person name="Konstantinidis K.T."/>
            <person name="Angelidaki I."/>
        </authorList>
    </citation>
    <scope>NUCLEOTIDE SEQUENCE [LARGE SCALE GENOMIC DNA]</scope>
    <source>
        <strain evidence="2">AS04akNAM_125</strain>
    </source>
</reference>
<sequence>VDFRHLFRSWFNRGFLVLRPIDWHTPANILEKIVEYEAVHAIDDWSDLQRRVMPQDRRCFAFFHPSMLEEPLIFVEVALCRGIPSSVQDLLAENRVAMDDEDTDTAVFYSISNCQEGLRGISFGNSLIKQVVAELHQELPQLRTFVTLSPIPGLMGHLRAQDDESARKLVAAAEAGDRDAIATLSDRLRSHAARWLAEEKRPGGAPADPVARFHLGNGAELHLIHALADVSAQGLAQSASAMVSYLYDLDRVEANHEAFASQNTVVMSKDIRALLSRGKQTGKTKE</sequence>
<dbReference type="EMBL" id="DULP01000225">
    <property type="protein sequence ID" value="HHW35235.1"/>
    <property type="molecule type" value="Genomic_DNA"/>
</dbReference>
<evidence type="ECO:0000313" key="2">
    <source>
        <dbReference type="EMBL" id="HHW35235.1"/>
    </source>
</evidence>
<dbReference type="InterPro" id="IPR038917">
    <property type="entry name" value="Malonyl_CoA_deC"/>
</dbReference>
<accession>A0A832QYN3</accession>
<feature type="non-terminal residue" evidence="2">
    <location>
        <position position="1"/>
    </location>
</feature>
<dbReference type="PANTHER" id="PTHR28641:SF1">
    <property type="entry name" value="MALONYL-COA DECARBOXYLASE, MITOCHONDRIAL"/>
    <property type="match status" value="1"/>
</dbReference>